<name>A0A914PYI3_9BILA</name>
<keyword evidence="7" id="KW-1185">Reference proteome</keyword>
<dbReference type="GO" id="GO:0005783">
    <property type="term" value="C:endoplasmic reticulum"/>
    <property type="evidence" value="ECO:0007669"/>
    <property type="project" value="TreeGrafter"/>
</dbReference>
<dbReference type="Pfam" id="PF10272">
    <property type="entry name" value="Tmpp129"/>
    <property type="match status" value="1"/>
</dbReference>
<protein>
    <submittedName>
        <fullName evidence="8">Uncharacterized protein</fullName>
    </submittedName>
</protein>
<evidence type="ECO:0000256" key="1">
    <source>
        <dbReference type="ARBA" id="ARBA00004141"/>
    </source>
</evidence>
<keyword evidence="4 6" id="KW-1133">Transmembrane helix</keyword>
<dbReference type="GO" id="GO:0061630">
    <property type="term" value="F:ubiquitin protein ligase activity"/>
    <property type="evidence" value="ECO:0007669"/>
    <property type="project" value="InterPro"/>
</dbReference>
<feature type="transmembrane region" description="Helical" evidence="6">
    <location>
        <begin position="6"/>
        <end position="26"/>
    </location>
</feature>
<comment type="subcellular location">
    <subcellularLocation>
        <location evidence="1">Membrane</location>
        <topology evidence="1">Multi-pass membrane protein</topology>
    </subcellularLocation>
</comment>
<dbReference type="PANTHER" id="PTHR31322">
    <property type="entry name" value="E3 UBIQUITIN-PROTEIN LIGASE TM129"/>
    <property type="match status" value="1"/>
</dbReference>
<comment type="similarity">
    <text evidence="2">Belongs to the TMEM129 family.</text>
</comment>
<proteinExistence type="inferred from homology"/>
<dbReference type="InterPro" id="IPR018801">
    <property type="entry name" value="TM129"/>
</dbReference>
<evidence type="ECO:0000313" key="7">
    <source>
        <dbReference type="Proteomes" id="UP000887578"/>
    </source>
</evidence>
<keyword evidence="3 6" id="KW-0812">Transmembrane</keyword>
<sequence length="320" mass="37083">MELGLPASDVFLSFAIFALFSLLIIYPPAEARQAGFIIPNIFYSIIGDEKFNFIQHHLRRSCLTLLIHALLPMIYTFFMYFYFYEQFTLSGTFDLVQLLFRFSTTVLLLAGGYLFQISRSNFSNHSIIKNLAKYGPVDEVAAQINDEIKDFHNFKVEYIGYSKLIITSSWIVKVSMYNVVFLKISDARFKLTQTMDLPIFFHENSGKQMIDVQAESISDKTKPVTIRVYSREMFEELRAKLGGNVEIVSDIKFKSSLHERFVTIFKQHIYGNPRYTYDQKYELEPCMGCQSIQANIKLDKTCVDSVGEVQCRQCNCKPMW</sequence>
<evidence type="ECO:0000256" key="3">
    <source>
        <dbReference type="ARBA" id="ARBA00022692"/>
    </source>
</evidence>
<evidence type="ECO:0000256" key="2">
    <source>
        <dbReference type="ARBA" id="ARBA00007332"/>
    </source>
</evidence>
<evidence type="ECO:0000256" key="4">
    <source>
        <dbReference type="ARBA" id="ARBA00022989"/>
    </source>
</evidence>
<evidence type="ECO:0000256" key="6">
    <source>
        <dbReference type="SAM" id="Phobius"/>
    </source>
</evidence>
<organism evidence="7 8">
    <name type="scientific">Panagrolaimus davidi</name>
    <dbReference type="NCBI Taxonomy" id="227884"/>
    <lineage>
        <taxon>Eukaryota</taxon>
        <taxon>Metazoa</taxon>
        <taxon>Ecdysozoa</taxon>
        <taxon>Nematoda</taxon>
        <taxon>Chromadorea</taxon>
        <taxon>Rhabditida</taxon>
        <taxon>Tylenchina</taxon>
        <taxon>Panagrolaimomorpha</taxon>
        <taxon>Panagrolaimoidea</taxon>
        <taxon>Panagrolaimidae</taxon>
        <taxon>Panagrolaimus</taxon>
    </lineage>
</organism>
<feature type="transmembrane region" description="Helical" evidence="6">
    <location>
        <begin position="95"/>
        <end position="115"/>
    </location>
</feature>
<accession>A0A914PYI3</accession>
<dbReference type="WBParaSite" id="PDA_v2.g23451.t1">
    <property type="protein sequence ID" value="PDA_v2.g23451.t1"/>
    <property type="gene ID" value="PDA_v2.g23451"/>
</dbReference>
<dbReference type="GO" id="GO:0016567">
    <property type="term" value="P:protein ubiquitination"/>
    <property type="evidence" value="ECO:0007669"/>
    <property type="project" value="InterPro"/>
</dbReference>
<reference evidence="8" key="1">
    <citation type="submission" date="2022-11" db="UniProtKB">
        <authorList>
            <consortium name="WormBaseParasite"/>
        </authorList>
    </citation>
    <scope>IDENTIFICATION</scope>
</reference>
<evidence type="ECO:0000313" key="8">
    <source>
        <dbReference type="WBParaSite" id="PDA_v2.g23451.t1"/>
    </source>
</evidence>
<dbReference type="AlphaFoldDB" id="A0A914PYI3"/>
<feature type="transmembrane region" description="Helical" evidence="6">
    <location>
        <begin position="62"/>
        <end position="83"/>
    </location>
</feature>
<evidence type="ECO:0000256" key="5">
    <source>
        <dbReference type="ARBA" id="ARBA00023136"/>
    </source>
</evidence>
<keyword evidence="5 6" id="KW-0472">Membrane</keyword>
<dbReference type="GO" id="GO:0016020">
    <property type="term" value="C:membrane"/>
    <property type="evidence" value="ECO:0007669"/>
    <property type="project" value="UniProtKB-SubCell"/>
</dbReference>
<dbReference type="PANTHER" id="PTHR31322:SF2">
    <property type="entry name" value="E3 UBIQUITIN-PROTEIN LIGASE TM129"/>
    <property type="match status" value="1"/>
</dbReference>
<dbReference type="Proteomes" id="UP000887578">
    <property type="component" value="Unplaced"/>
</dbReference>